<sequence>MATLKTLVARMLAVLALVALTVQPVAAQGISVLRDAETERLLQDMVDPLAEAAGLGAGSVEIVLLNDPSINAFVAGGQRIYVHSGLINAADSANEVQGVLAHELGHITGGHINRFSEGAGNATRITLLSALLAVGAALAGGGEAAMGVLGAGQQAAMGSFLAFSRVQEASADAASVEYIECAGIDGAGLITFFGKLQNMEYRRHIPQDESAGYSRTHPLTGDRIARLTDAINHGTGGPRADLYAEVQEAPSVAGAQVIEREPGTCGTAPADTTELEERFQRVKAKLYGYLAPPERTLTAFPEYMTGAPARYARAYAYHQQAKVEDALEEVDALIAADPADPYFLELRGQILLESGRVQESLPPLREATTLTGSNPLIASSLGHALIATEDPANLDEAESVLRAAVGRDHENPFAWYQLGVVYGQRGDIPRARLASAEQQVMQGNFQSALVNAQAAESALPTGSPDWIRAQDVALQARGLLERQRDRQ</sequence>
<protein>
    <submittedName>
        <fullName evidence="9">Peptidase M48</fullName>
    </submittedName>
</protein>
<dbReference type="Gene3D" id="3.30.2010.10">
    <property type="entry name" value="Metalloproteases ('zincins'), catalytic domain"/>
    <property type="match status" value="1"/>
</dbReference>
<evidence type="ECO:0000256" key="5">
    <source>
        <dbReference type="ARBA" id="ARBA00022833"/>
    </source>
</evidence>
<keyword evidence="4" id="KW-0378">Hydrolase</keyword>
<evidence type="ECO:0000256" key="1">
    <source>
        <dbReference type="ARBA" id="ARBA00001947"/>
    </source>
</evidence>
<gene>
    <name evidence="9" type="ORF">D2V07_07105</name>
</gene>
<feature type="chain" id="PRO_5019434729" evidence="7">
    <location>
        <begin position="28"/>
        <end position="487"/>
    </location>
</feature>
<dbReference type="RefSeq" id="WP_119586188.1">
    <property type="nucleotide sequence ID" value="NZ_CAWODQ010000022.1"/>
</dbReference>
<dbReference type="InterPro" id="IPR011990">
    <property type="entry name" value="TPR-like_helical_dom_sf"/>
</dbReference>
<keyword evidence="7" id="KW-0732">Signal</keyword>
<feature type="signal peptide" evidence="7">
    <location>
        <begin position="1"/>
        <end position="27"/>
    </location>
</feature>
<keyword evidence="10" id="KW-1185">Reference proteome</keyword>
<proteinExistence type="predicted"/>
<dbReference type="CDD" id="cd07324">
    <property type="entry name" value="M48C_Oma1-like"/>
    <property type="match status" value="1"/>
</dbReference>
<keyword evidence="2" id="KW-0645">Protease</keyword>
<comment type="cofactor">
    <cofactor evidence="1">
        <name>Zn(2+)</name>
        <dbReference type="ChEBI" id="CHEBI:29105"/>
    </cofactor>
</comment>
<evidence type="ECO:0000259" key="8">
    <source>
        <dbReference type="Pfam" id="PF01435"/>
    </source>
</evidence>
<dbReference type="PANTHER" id="PTHR22726">
    <property type="entry name" value="METALLOENDOPEPTIDASE OMA1"/>
    <property type="match status" value="1"/>
</dbReference>
<dbReference type="GO" id="GO:0051603">
    <property type="term" value="P:proteolysis involved in protein catabolic process"/>
    <property type="evidence" value="ECO:0007669"/>
    <property type="project" value="TreeGrafter"/>
</dbReference>
<feature type="domain" description="Peptidase M48" evidence="8">
    <location>
        <begin position="38"/>
        <end position="229"/>
    </location>
</feature>
<dbReference type="InterPro" id="IPR001915">
    <property type="entry name" value="Peptidase_M48"/>
</dbReference>
<evidence type="ECO:0000313" key="10">
    <source>
        <dbReference type="Proteomes" id="UP000286576"/>
    </source>
</evidence>
<comment type="caution">
    <text evidence="9">The sequence shown here is derived from an EMBL/GenBank/DDBJ whole genome shotgun (WGS) entry which is preliminary data.</text>
</comment>
<dbReference type="GO" id="GO:0046872">
    <property type="term" value="F:metal ion binding"/>
    <property type="evidence" value="ECO:0007669"/>
    <property type="project" value="UniProtKB-KW"/>
</dbReference>
<keyword evidence="6" id="KW-0482">Metalloprotease</keyword>
<dbReference type="GO" id="GO:0004222">
    <property type="term" value="F:metalloendopeptidase activity"/>
    <property type="evidence" value="ECO:0007669"/>
    <property type="project" value="InterPro"/>
</dbReference>
<evidence type="ECO:0000256" key="7">
    <source>
        <dbReference type="SAM" id="SignalP"/>
    </source>
</evidence>
<name>A0A418NSB2_9SPHN</name>
<accession>A0A418NSB2</accession>
<keyword evidence="5" id="KW-0862">Zinc</keyword>
<organism evidence="9 10">
    <name type="scientific">Aurantiacibacter zhengii</name>
    <dbReference type="NCBI Taxonomy" id="2307003"/>
    <lineage>
        <taxon>Bacteria</taxon>
        <taxon>Pseudomonadati</taxon>
        <taxon>Pseudomonadota</taxon>
        <taxon>Alphaproteobacteria</taxon>
        <taxon>Sphingomonadales</taxon>
        <taxon>Erythrobacteraceae</taxon>
        <taxon>Aurantiacibacter</taxon>
    </lineage>
</organism>
<dbReference type="SUPFAM" id="SSF48452">
    <property type="entry name" value="TPR-like"/>
    <property type="match status" value="1"/>
</dbReference>
<dbReference type="Proteomes" id="UP000286576">
    <property type="component" value="Unassembled WGS sequence"/>
</dbReference>
<dbReference type="OrthoDB" id="9814887at2"/>
<dbReference type="Pfam" id="PF13432">
    <property type="entry name" value="TPR_16"/>
    <property type="match status" value="1"/>
</dbReference>
<reference evidence="9 10" key="1">
    <citation type="submission" date="2018-08" db="EMBL/GenBank/DDBJ databases">
        <title>Erythrobacter zhengii sp.nov., a bacterium isolated from deep-sea sediment.</title>
        <authorList>
            <person name="Fang C."/>
            <person name="Wu Y.-H."/>
            <person name="Sun C."/>
            <person name="Wang H."/>
            <person name="Cheng H."/>
            <person name="Meng F.-X."/>
            <person name="Wang C.-S."/>
            <person name="Xu X.-W."/>
        </authorList>
    </citation>
    <scope>NUCLEOTIDE SEQUENCE [LARGE SCALE GENOMIC DNA]</scope>
    <source>
        <strain evidence="9 10">V18</strain>
    </source>
</reference>
<dbReference type="PANTHER" id="PTHR22726:SF1">
    <property type="entry name" value="METALLOENDOPEPTIDASE OMA1, MITOCHONDRIAL"/>
    <property type="match status" value="1"/>
</dbReference>
<dbReference type="EMBL" id="QXFL01000003">
    <property type="protein sequence ID" value="RIV86490.1"/>
    <property type="molecule type" value="Genomic_DNA"/>
</dbReference>
<evidence type="ECO:0000256" key="6">
    <source>
        <dbReference type="ARBA" id="ARBA00023049"/>
    </source>
</evidence>
<evidence type="ECO:0000256" key="3">
    <source>
        <dbReference type="ARBA" id="ARBA00022723"/>
    </source>
</evidence>
<evidence type="ECO:0000313" key="9">
    <source>
        <dbReference type="EMBL" id="RIV86490.1"/>
    </source>
</evidence>
<dbReference type="GO" id="GO:0016020">
    <property type="term" value="C:membrane"/>
    <property type="evidence" value="ECO:0007669"/>
    <property type="project" value="TreeGrafter"/>
</dbReference>
<evidence type="ECO:0000256" key="4">
    <source>
        <dbReference type="ARBA" id="ARBA00022801"/>
    </source>
</evidence>
<dbReference type="InterPro" id="IPR051156">
    <property type="entry name" value="Mito/Outer_Membr_Metalloprot"/>
</dbReference>
<evidence type="ECO:0000256" key="2">
    <source>
        <dbReference type="ARBA" id="ARBA00022670"/>
    </source>
</evidence>
<dbReference type="AlphaFoldDB" id="A0A418NSB2"/>
<dbReference type="Gene3D" id="1.25.40.10">
    <property type="entry name" value="Tetratricopeptide repeat domain"/>
    <property type="match status" value="1"/>
</dbReference>
<keyword evidence="3" id="KW-0479">Metal-binding</keyword>
<dbReference type="Pfam" id="PF01435">
    <property type="entry name" value="Peptidase_M48"/>
    <property type="match status" value="1"/>
</dbReference>